<keyword evidence="5" id="KW-0539">Nucleus</keyword>
<feature type="compositionally biased region" description="Basic and acidic residues" evidence="6">
    <location>
        <begin position="173"/>
        <end position="182"/>
    </location>
</feature>
<feature type="region of interest" description="Disordered" evidence="6">
    <location>
        <begin position="267"/>
        <end position="295"/>
    </location>
</feature>
<keyword evidence="3" id="KW-0805">Transcription regulation</keyword>
<sequence>MGVRGVGRGAKRVGMGVRAVGRGAKRVSMGVRGVGRGAKRLGMGVRGVDRAAGRVGCKNVCWFLKDLNQKAPPRVETDEEGWENHLIIRFPSEITPQISQIVEEDGHANDRLAINFDPDMRNGIVRFDKTTLPFKIYDLPCITEVMKTVDKKTLYKVGDLSQMIVCSSSTQKDVTEKTRRQSESSTVGESSNKKDSYQWPHGLTPPMKNARKCRFRKTKKKKYMDAPDVERELKRLLRSDLEAHSIRWEVVPVTEADKLKENFRAAVNTTSQDPDDGTDNIPGLGDSLSSDEDSN</sequence>
<dbReference type="SMART" id="SM01370">
    <property type="entry name" value="TAFII55_N"/>
    <property type="match status" value="1"/>
</dbReference>
<proteinExistence type="inferred from homology"/>
<protein>
    <submittedName>
        <fullName evidence="9">TAFII55 protein conserved region domain-containing protein</fullName>
    </submittedName>
</protein>
<dbReference type="PANTHER" id="PTHR12228">
    <property type="entry name" value="TRANSCRIPTION INITIATION FACTOR TFIID 55 KD SUBUNIT-RELATED"/>
    <property type="match status" value="1"/>
</dbReference>
<evidence type="ECO:0000313" key="9">
    <source>
        <dbReference type="WBParaSite" id="jg13891"/>
    </source>
</evidence>
<evidence type="ECO:0000256" key="2">
    <source>
        <dbReference type="ARBA" id="ARBA00009368"/>
    </source>
</evidence>
<dbReference type="Proteomes" id="UP000887574">
    <property type="component" value="Unplaced"/>
</dbReference>
<feature type="domain" description="TAFII55 protein conserved region" evidence="7">
    <location>
        <begin position="82"/>
        <end position="245"/>
    </location>
</feature>
<name>A0A915CYD6_9BILA</name>
<reference evidence="9" key="1">
    <citation type="submission" date="2022-11" db="UniProtKB">
        <authorList>
            <consortium name="WormBaseParasite"/>
        </authorList>
    </citation>
    <scope>IDENTIFICATION</scope>
</reference>
<feature type="region of interest" description="Disordered" evidence="6">
    <location>
        <begin position="169"/>
        <end position="218"/>
    </location>
</feature>
<dbReference type="GO" id="GO:0016251">
    <property type="term" value="F:RNA polymerase II general transcription initiation factor activity"/>
    <property type="evidence" value="ECO:0007669"/>
    <property type="project" value="TreeGrafter"/>
</dbReference>
<organism evidence="8 9">
    <name type="scientific">Ditylenchus dipsaci</name>
    <dbReference type="NCBI Taxonomy" id="166011"/>
    <lineage>
        <taxon>Eukaryota</taxon>
        <taxon>Metazoa</taxon>
        <taxon>Ecdysozoa</taxon>
        <taxon>Nematoda</taxon>
        <taxon>Chromadorea</taxon>
        <taxon>Rhabditida</taxon>
        <taxon>Tylenchina</taxon>
        <taxon>Tylenchomorpha</taxon>
        <taxon>Sphaerularioidea</taxon>
        <taxon>Anguinidae</taxon>
        <taxon>Anguininae</taxon>
        <taxon>Ditylenchus</taxon>
    </lineage>
</organism>
<feature type="compositionally biased region" description="Basic residues" evidence="6">
    <location>
        <begin position="209"/>
        <end position="218"/>
    </location>
</feature>
<dbReference type="WBParaSite" id="jg13891">
    <property type="protein sequence ID" value="jg13891"/>
    <property type="gene ID" value="jg13891"/>
</dbReference>
<dbReference type="InterPro" id="IPR037817">
    <property type="entry name" value="TAF7"/>
</dbReference>
<dbReference type="InterPro" id="IPR006751">
    <property type="entry name" value="TAFII55_prot_cons_reg"/>
</dbReference>
<dbReference type="PANTHER" id="PTHR12228:SF0">
    <property type="entry name" value="TATA-BOX BINDING PROTEIN ASSOCIATED FACTOR 7"/>
    <property type="match status" value="1"/>
</dbReference>
<keyword evidence="4" id="KW-0804">Transcription</keyword>
<dbReference type="GO" id="GO:0005669">
    <property type="term" value="C:transcription factor TFIID complex"/>
    <property type="evidence" value="ECO:0007669"/>
    <property type="project" value="InterPro"/>
</dbReference>
<dbReference type="CDD" id="cd08047">
    <property type="entry name" value="TAF7"/>
    <property type="match status" value="1"/>
</dbReference>
<evidence type="ECO:0000256" key="1">
    <source>
        <dbReference type="ARBA" id="ARBA00004123"/>
    </source>
</evidence>
<evidence type="ECO:0000256" key="6">
    <source>
        <dbReference type="SAM" id="MobiDB-lite"/>
    </source>
</evidence>
<keyword evidence="8" id="KW-1185">Reference proteome</keyword>
<evidence type="ECO:0000256" key="3">
    <source>
        <dbReference type="ARBA" id="ARBA00023015"/>
    </source>
</evidence>
<comment type="similarity">
    <text evidence="2">Belongs to the TAF7 family.</text>
</comment>
<evidence type="ECO:0000256" key="5">
    <source>
        <dbReference type="ARBA" id="ARBA00023242"/>
    </source>
</evidence>
<comment type="subcellular location">
    <subcellularLocation>
        <location evidence="1">Nucleus</location>
    </subcellularLocation>
</comment>
<evidence type="ECO:0000313" key="8">
    <source>
        <dbReference type="Proteomes" id="UP000887574"/>
    </source>
</evidence>
<dbReference type="GO" id="GO:0051123">
    <property type="term" value="P:RNA polymerase II preinitiation complex assembly"/>
    <property type="evidence" value="ECO:0007669"/>
    <property type="project" value="TreeGrafter"/>
</dbReference>
<accession>A0A915CYD6</accession>
<dbReference type="Pfam" id="PF04658">
    <property type="entry name" value="TAFII55_N"/>
    <property type="match status" value="1"/>
</dbReference>
<evidence type="ECO:0000259" key="7">
    <source>
        <dbReference type="SMART" id="SM01370"/>
    </source>
</evidence>
<evidence type="ECO:0000256" key="4">
    <source>
        <dbReference type="ARBA" id="ARBA00023163"/>
    </source>
</evidence>
<dbReference type="AlphaFoldDB" id="A0A915CYD6"/>